<sequence>MADQTALCLQKLSQQATQLESLLEVLDKELDTLASKSGDGLKDLARTKLTLVNAVQKLDKEIATFGDETLNSSEVASKIASIRKQLELCQHKNEVNAQAARQAQLSVQQMKEILIGTPTSVTYDQGGSVRTSDSGLVRNIKA</sequence>
<evidence type="ECO:0000256" key="4">
    <source>
        <dbReference type="SAM" id="Coils"/>
    </source>
</evidence>
<evidence type="ECO:0000256" key="2">
    <source>
        <dbReference type="ARBA" id="ARBA00007703"/>
    </source>
</evidence>
<keyword evidence="4" id="KW-0175">Coiled coil</keyword>
<dbReference type="AlphaFoldDB" id="A0A975DFV1"/>
<organism evidence="5 6">
    <name type="scientific">Pseudoalteromonas xiamenensis</name>
    <dbReference type="NCBI Taxonomy" id="882626"/>
    <lineage>
        <taxon>Bacteria</taxon>
        <taxon>Pseudomonadati</taxon>
        <taxon>Pseudomonadota</taxon>
        <taxon>Gammaproteobacteria</taxon>
        <taxon>Alteromonadales</taxon>
        <taxon>Pseudoalteromonadaceae</taxon>
        <taxon>Pseudoalteromonas</taxon>
    </lineage>
</organism>
<keyword evidence="3" id="KW-1005">Bacterial flagellum biogenesis</keyword>
<keyword evidence="5" id="KW-0969">Cilium</keyword>
<evidence type="ECO:0000313" key="5">
    <source>
        <dbReference type="EMBL" id="QTH71013.1"/>
    </source>
</evidence>
<proteinExistence type="inferred from homology"/>
<accession>A0A975DFV1</accession>
<dbReference type="EMBL" id="CP072133">
    <property type="protein sequence ID" value="QTH71013.1"/>
    <property type="molecule type" value="Genomic_DNA"/>
</dbReference>
<evidence type="ECO:0000313" key="6">
    <source>
        <dbReference type="Proteomes" id="UP000664904"/>
    </source>
</evidence>
<keyword evidence="6" id="KW-1185">Reference proteome</keyword>
<protein>
    <submittedName>
        <fullName evidence="5">Flagellar export chaperone FlgN</fullName>
    </submittedName>
</protein>
<keyword evidence="5" id="KW-0282">Flagellum</keyword>
<dbReference type="Proteomes" id="UP000664904">
    <property type="component" value="Chromosome"/>
</dbReference>
<dbReference type="Pfam" id="PF05130">
    <property type="entry name" value="FlgN"/>
    <property type="match status" value="1"/>
</dbReference>
<evidence type="ECO:0000256" key="3">
    <source>
        <dbReference type="ARBA" id="ARBA00022795"/>
    </source>
</evidence>
<dbReference type="InterPro" id="IPR036679">
    <property type="entry name" value="FlgN-like_sf"/>
</dbReference>
<dbReference type="RefSeq" id="WP_208842655.1">
    <property type="nucleotide sequence ID" value="NZ_CP072133.1"/>
</dbReference>
<dbReference type="Gene3D" id="1.20.58.300">
    <property type="entry name" value="FlgN-like"/>
    <property type="match status" value="1"/>
</dbReference>
<feature type="coiled-coil region" evidence="4">
    <location>
        <begin position="9"/>
        <end position="36"/>
    </location>
</feature>
<evidence type="ECO:0000256" key="1">
    <source>
        <dbReference type="ARBA" id="ARBA00002397"/>
    </source>
</evidence>
<dbReference type="GO" id="GO:0044780">
    <property type="term" value="P:bacterial-type flagellum assembly"/>
    <property type="evidence" value="ECO:0007669"/>
    <property type="project" value="InterPro"/>
</dbReference>
<gene>
    <name evidence="5" type="primary">flgN</name>
    <name evidence="5" type="ORF">J5O05_14250</name>
</gene>
<dbReference type="KEGG" id="pxi:J5O05_14250"/>
<dbReference type="InterPro" id="IPR007809">
    <property type="entry name" value="FlgN-like"/>
</dbReference>
<name>A0A975DFV1_9GAMM</name>
<keyword evidence="5" id="KW-0966">Cell projection</keyword>
<comment type="similarity">
    <text evidence="2">Belongs to the FlgN family.</text>
</comment>
<reference evidence="5" key="1">
    <citation type="submission" date="2021-03" db="EMBL/GenBank/DDBJ databases">
        <title>Complete Genome of Pseudoalteromonas xiamenensis STKMTI.2, a new potential marine bacterium producing anti-Vibrio compounds.</title>
        <authorList>
            <person name="Handayani D.P."/>
            <person name="Isnansetyo A."/>
            <person name="Istiqomah I."/>
            <person name="Jumina J."/>
        </authorList>
    </citation>
    <scope>NUCLEOTIDE SEQUENCE</scope>
    <source>
        <strain evidence="5">STKMTI.2</strain>
    </source>
</reference>
<comment type="function">
    <text evidence="1">Required for the efficient initiation of filament assembly.</text>
</comment>
<dbReference type="SUPFAM" id="SSF140566">
    <property type="entry name" value="FlgN-like"/>
    <property type="match status" value="1"/>
</dbReference>